<dbReference type="AlphaFoldDB" id="A0A0K8QM58"/>
<protein>
    <submittedName>
        <fullName evidence="3">Uncharacterized protein</fullName>
    </submittedName>
</protein>
<keyword evidence="1" id="KW-0812">Transmembrane</keyword>
<keyword evidence="4" id="KW-1185">Reference proteome</keyword>
<dbReference type="OrthoDB" id="5958239at2"/>
<gene>
    <name evidence="2" type="ORF">MBSD_1085</name>
    <name evidence="3" type="ORF">MBSD_n1261</name>
</gene>
<evidence type="ECO:0000256" key="1">
    <source>
        <dbReference type="SAM" id="Phobius"/>
    </source>
</evidence>
<organism evidence="3">
    <name type="scientific">Mizugakiibacter sediminis</name>
    <dbReference type="NCBI Taxonomy" id="1475481"/>
    <lineage>
        <taxon>Bacteria</taxon>
        <taxon>Pseudomonadati</taxon>
        <taxon>Pseudomonadota</taxon>
        <taxon>Gammaproteobacteria</taxon>
        <taxon>Lysobacterales</taxon>
        <taxon>Rhodanobacteraceae</taxon>
        <taxon>Mizugakiibacter</taxon>
    </lineage>
</organism>
<dbReference type="Proteomes" id="UP000253740">
    <property type="component" value="Unassembled WGS sequence"/>
</dbReference>
<feature type="transmembrane region" description="Helical" evidence="1">
    <location>
        <begin position="57"/>
        <end position="78"/>
    </location>
</feature>
<evidence type="ECO:0000313" key="4">
    <source>
        <dbReference type="Proteomes" id="UP000253740"/>
    </source>
</evidence>
<keyword evidence="1" id="KW-0472">Membrane</keyword>
<reference evidence="2" key="1">
    <citation type="submission" date="2015-03" db="EMBL/GenBank/DDBJ databases">
        <title>Draft genome sequence of Mizugakiibacter sediminis skMP5.</title>
        <authorList>
            <person name="Watanabe T."/>
            <person name="Kojima H."/>
            <person name="Fukui M."/>
        </authorList>
    </citation>
    <scope>NUCLEOTIDE SEQUENCE</scope>
    <source>
        <strain evidence="2">SkMP5</strain>
    </source>
</reference>
<feature type="transmembrane region" description="Helical" evidence="1">
    <location>
        <begin position="31"/>
        <end position="51"/>
    </location>
</feature>
<proteinExistence type="predicted"/>
<sequence length="87" mass="9788">MGDLLARALDGVDPDAPDAAWRIFRNLMALVPWWPLFWFTVGCVAVGALIGWWRGRFWHGVLWSLLLGPLGWIVPLALPKRPRGRAA</sequence>
<reference evidence="3" key="2">
    <citation type="submission" date="2015-08" db="EMBL/GenBank/DDBJ databases">
        <title>Complete DNA Sequence of Pseudomonas syringae pv. actinidiae, the Causal Agent of Kiwifruit Canker Disease.</title>
        <authorList>
            <person name="Rikkerink E.H.A."/>
            <person name="Fineran P.C."/>
        </authorList>
    </citation>
    <scope>NUCLEOTIDE SEQUENCE</scope>
    <source>
        <strain evidence="3">SkMP5</strain>
    </source>
</reference>
<name>A0A0K8QM58_9GAMM</name>
<evidence type="ECO:0000313" key="3">
    <source>
        <dbReference type="EMBL" id="GAP65959.1"/>
    </source>
</evidence>
<dbReference type="HOGENOM" id="CLU_2479916_0_0_6"/>
<dbReference type="STRING" id="1475481.GCA_000953855_01278"/>
<dbReference type="EMBL" id="DF952378">
    <property type="protein sequence ID" value="GAN44550.1"/>
    <property type="molecule type" value="Genomic_DNA"/>
</dbReference>
<dbReference type="RefSeq" id="WP_062536191.1">
    <property type="nucleotide sequence ID" value="NZ_DF970179.1"/>
</dbReference>
<evidence type="ECO:0000313" key="2">
    <source>
        <dbReference type="EMBL" id="GAN44550.1"/>
    </source>
</evidence>
<keyword evidence="1" id="KW-1133">Transmembrane helix</keyword>
<accession>A0A0K8QM58</accession>
<dbReference type="EMBL" id="DF970179">
    <property type="protein sequence ID" value="GAP65959.1"/>
    <property type="molecule type" value="Genomic_DNA"/>
</dbReference>